<keyword evidence="1" id="KW-0812">Transmembrane</keyword>
<feature type="transmembrane region" description="Helical" evidence="1">
    <location>
        <begin position="114"/>
        <end position="131"/>
    </location>
</feature>
<evidence type="ECO:0000313" key="3">
    <source>
        <dbReference type="Proteomes" id="UP000192491"/>
    </source>
</evidence>
<dbReference type="Pfam" id="PF04307">
    <property type="entry name" value="YdjM"/>
    <property type="match status" value="1"/>
</dbReference>
<protein>
    <recommendedName>
        <fullName evidence="4">Metal-dependent hydrolase</fullName>
    </recommendedName>
</protein>
<feature type="transmembrane region" description="Helical" evidence="1">
    <location>
        <begin position="84"/>
        <end position="102"/>
    </location>
</feature>
<proteinExistence type="predicted"/>
<dbReference type="EMBL" id="MTEJ01000107">
    <property type="protein sequence ID" value="OQX10666.1"/>
    <property type="molecule type" value="Genomic_DNA"/>
</dbReference>
<evidence type="ECO:0000256" key="1">
    <source>
        <dbReference type="SAM" id="Phobius"/>
    </source>
</evidence>
<comment type="caution">
    <text evidence="2">The sequence shown here is derived from an EMBL/GenBank/DDBJ whole genome shotgun (WGS) entry which is preliminary data.</text>
</comment>
<gene>
    <name evidence="2" type="ORF">BWK73_19740</name>
</gene>
<keyword evidence="1" id="KW-0472">Membrane</keyword>
<dbReference type="Proteomes" id="UP000192491">
    <property type="component" value="Unassembled WGS sequence"/>
</dbReference>
<sequence length="204" mass="21397">MKECNTHQLAALAMGIGAGATAATFLPTLDWAVIGVTAISGYAGGLLPDIDDQESSNFTIIKNLTRIAAVVVPGIQFFYRPTDLLLAIPLALFMLSHFWDLLHQMTKRGGGTHSVLAAVCLSLGVSWVAYLTAGYAAVVPAFIAAGVGYVVHLLLDDLSRPPLPPNAAPSRMGYALTILGKGKSVEFYGLLSIGLACAIALWGI</sequence>
<accession>A0A1Y1QPD3</accession>
<evidence type="ECO:0000313" key="2">
    <source>
        <dbReference type="EMBL" id="OQX10666.1"/>
    </source>
</evidence>
<name>A0A1Y1QPD3_9GAMM</name>
<dbReference type="InterPro" id="IPR007404">
    <property type="entry name" value="YdjM-like"/>
</dbReference>
<reference evidence="2 3" key="1">
    <citation type="submission" date="2017-01" db="EMBL/GenBank/DDBJ databases">
        <title>Novel large sulfur bacteria in the metagenomes of groundwater-fed chemosynthetic microbial mats in the Lake Huron basin.</title>
        <authorList>
            <person name="Sharrar A.M."/>
            <person name="Flood B.E."/>
            <person name="Bailey J.V."/>
            <person name="Jones D.S."/>
            <person name="Biddanda B."/>
            <person name="Ruberg S.A."/>
            <person name="Marcus D.N."/>
            <person name="Dick G.J."/>
        </authorList>
    </citation>
    <scope>NUCLEOTIDE SEQUENCE [LARGE SCALE GENOMIC DNA]</scope>
    <source>
        <strain evidence="2">A8</strain>
    </source>
</reference>
<evidence type="ECO:0008006" key="4">
    <source>
        <dbReference type="Google" id="ProtNLM"/>
    </source>
</evidence>
<dbReference type="AlphaFoldDB" id="A0A1Y1QPD3"/>
<keyword evidence="1" id="KW-1133">Transmembrane helix</keyword>
<feature type="transmembrane region" description="Helical" evidence="1">
    <location>
        <begin position="185"/>
        <end position="203"/>
    </location>
</feature>
<organism evidence="2 3">
    <name type="scientific">Thiothrix lacustris</name>
    <dbReference type="NCBI Taxonomy" id="525917"/>
    <lineage>
        <taxon>Bacteria</taxon>
        <taxon>Pseudomonadati</taxon>
        <taxon>Pseudomonadota</taxon>
        <taxon>Gammaproteobacteria</taxon>
        <taxon>Thiotrichales</taxon>
        <taxon>Thiotrichaceae</taxon>
        <taxon>Thiothrix</taxon>
    </lineage>
</organism>
<feature type="transmembrane region" description="Helical" evidence="1">
    <location>
        <begin position="137"/>
        <end position="155"/>
    </location>
</feature>